<dbReference type="Pfam" id="PF13302">
    <property type="entry name" value="Acetyltransf_3"/>
    <property type="match status" value="1"/>
</dbReference>
<dbReference type="PANTHER" id="PTHR43792:SF13">
    <property type="entry name" value="ACETYLTRANSFERASE"/>
    <property type="match status" value="1"/>
</dbReference>
<dbReference type="PROSITE" id="PS51186">
    <property type="entry name" value="GNAT"/>
    <property type="match status" value="1"/>
</dbReference>
<accession>A0ABY5YGV4</accession>
<dbReference type="InterPro" id="IPR000182">
    <property type="entry name" value="GNAT_dom"/>
</dbReference>
<dbReference type="InterPro" id="IPR016181">
    <property type="entry name" value="Acyl_CoA_acyltransferase"/>
</dbReference>
<evidence type="ECO:0000313" key="3">
    <source>
        <dbReference type="Proteomes" id="UP001060261"/>
    </source>
</evidence>
<gene>
    <name evidence="2" type="ORF">N0D28_01190</name>
</gene>
<organism evidence="2 3">
    <name type="scientific">Deinococcus rubellus</name>
    <dbReference type="NCBI Taxonomy" id="1889240"/>
    <lineage>
        <taxon>Bacteria</taxon>
        <taxon>Thermotogati</taxon>
        <taxon>Deinococcota</taxon>
        <taxon>Deinococci</taxon>
        <taxon>Deinococcales</taxon>
        <taxon>Deinococcaceae</taxon>
        <taxon>Deinococcus</taxon>
    </lineage>
</organism>
<keyword evidence="3" id="KW-1185">Reference proteome</keyword>
<evidence type="ECO:0000259" key="1">
    <source>
        <dbReference type="PROSITE" id="PS51186"/>
    </source>
</evidence>
<dbReference type="PANTHER" id="PTHR43792">
    <property type="entry name" value="GNAT FAMILY, PUTATIVE (AFU_ORTHOLOGUE AFUA_3G00765)-RELATED-RELATED"/>
    <property type="match status" value="1"/>
</dbReference>
<protein>
    <submittedName>
        <fullName evidence="2">GNAT family N-acetyltransferase</fullName>
    </submittedName>
</protein>
<feature type="domain" description="N-acetyltransferase" evidence="1">
    <location>
        <begin position="30"/>
        <end position="171"/>
    </location>
</feature>
<dbReference type="InterPro" id="IPR051531">
    <property type="entry name" value="N-acetyltransferase"/>
</dbReference>
<proteinExistence type="predicted"/>
<dbReference type="Gene3D" id="3.40.630.30">
    <property type="match status" value="1"/>
</dbReference>
<dbReference type="SUPFAM" id="SSF55729">
    <property type="entry name" value="Acyl-CoA N-acyltransferases (Nat)"/>
    <property type="match status" value="1"/>
</dbReference>
<dbReference type="EMBL" id="CP104213">
    <property type="protein sequence ID" value="UWX64320.1"/>
    <property type="molecule type" value="Genomic_DNA"/>
</dbReference>
<dbReference type="Proteomes" id="UP001060261">
    <property type="component" value="Chromosome"/>
</dbReference>
<name>A0ABY5YGV4_9DEIO</name>
<evidence type="ECO:0000313" key="2">
    <source>
        <dbReference type="EMBL" id="UWX64320.1"/>
    </source>
</evidence>
<reference evidence="2" key="1">
    <citation type="submission" date="2022-09" db="EMBL/GenBank/DDBJ databases">
        <title>genome sequence of Deinococcus rubellus.</title>
        <authorList>
            <person name="Srinivasan S."/>
        </authorList>
    </citation>
    <scope>NUCLEOTIDE SEQUENCE</scope>
    <source>
        <strain evidence="2">Ant6</strain>
    </source>
</reference>
<sequence length="178" mass="19004">MPGFPSALPVLRTPRLLLWPLSREMVAGQLKGQPFVLALPEVGPVHFDTQWPSGALGFFPGWAEHPELISGWVIVQASEAVGTIGPKGPLTGAVDIGYGLRPQSWNQGVASEAAQAVSVWLLSLPQVERVTADTAISNAASARVLEKAGFAEIGRSFSEEDGELRLWAKVKTSYADSD</sequence>
<dbReference type="RefSeq" id="WP_260560595.1">
    <property type="nucleotide sequence ID" value="NZ_BAABEC010000077.1"/>
</dbReference>